<dbReference type="EMBL" id="FXUF01000002">
    <property type="protein sequence ID" value="SMP44788.1"/>
    <property type="molecule type" value="Genomic_DNA"/>
</dbReference>
<feature type="transmembrane region" description="Helical" evidence="6">
    <location>
        <begin position="238"/>
        <end position="256"/>
    </location>
</feature>
<evidence type="ECO:0000313" key="8">
    <source>
        <dbReference type="Proteomes" id="UP001158066"/>
    </source>
</evidence>
<sequence>MDQIKAKVKQFGLPRIIIVAFLLFLCVLAIMLNIPITDLISDALVRTGMNGILVLSMVPGILAGIGLNFGIPIGIVCGLIGGLLAIQFNLYGFTAFFVAVLISIPLSLAAGYLYGLLLNRVKGSEMTIATYVGFSIVSLMSIGWLVLPFTSEEMRWPIGSGLRTTITLQGRYERILNHWGSFNLMGVTVPSGLLIFFGVFCFLVWLFLRSRTGIAMIAAGDNPRFATASGISVNRMRVIGTMLSTALSAVGIVVYSQSFGFIQLYQAPMFMSFAAVAAVLIGGATVKKATITNVIIGAFLFQSLLVVSLPVANKILEDVSSLAEIARIVISNGIILYALTQIGGGE</sequence>
<name>A0AA46AHZ6_9CLOT</name>
<feature type="transmembrane region" description="Helical" evidence="6">
    <location>
        <begin position="294"/>
        <end position="312"/>
    </location>
</feature>
<dbReference type="PANTHER" id="PTHR32196:SF15">
    <property type="entry name" value="SUGAR ABC TRANSPORTER PERMEASE PROTEIN"/>
    <property type="match status" value="1"/>
</dbReference>
<keyword evidence="4 6" id="KW-1133">Transmembrane helix</keyword>
<dbReference type="AlphaFoldDB" id="A0AA46AHZ6"/>
<protein>
    <submittedName>
        <fullName evidence="7">Simple sugar transport system permease protein</fullName>
    </submittedName>
</protein>
<proteinExistence type="predicted"/>
<feature type="transmembrane region" description="Helical" evidence="6">
    <location>
        <begin position="94"/>
        <end position="116"/>
    </location>
</feature>
<feature type="transmembrane region" description="Helical" evidence="6">
    <location>
        <begin position="69"/>
        <end position="88"/>
    </location>
</feature>
<feature type="transmembrane region" description="Helical" evidence="6">
    <location>
        <begin position="43"/>
        <end position="62"/>
    </location>
</feature>
<keyword evidence="8" id="KW-1185">Reference proteome</keyword>
<evidence type="ECO:0000256" key="4">
    <source>
        <dbReference type="ARBA" id="ARBA00022989"/>
    </source>
</evidence>
<dbReference type="Proteomes" id="UP001158066">
    <property type="component" value="Unassembled WGS sequence"/>
</dbReference>
<dbReference type="InterPro" id="IPR001851">
    <property type="entry name" value="ABC_transp_permease"/>
</dbReference>
<reference evidence="7" key="1">
    <citation type="submission" date="2017-05" db="EMBL/GenBank/DDBJ databases">
        <authorList>
            <person name="Varghese N."/>
            <person name="Submissions S."/>
        </authorList>
    </citation>
    <scope>NUCLEOTIDE SEQUENCE</scope>
    <source>
        <strain evidence="7">Su22</strain>
    </source>
</reference>
<gene>
    <name evidence="7" type="ORF">SAMN06296020_102234</name>
</gene>
<evidence type="ECO:0000256" key="5">
    <source>
        <dbReference type="ARBA" id="ARBA00023136"/>
    </source>
</evidence>
<keyword evidence="7" id="KW-0762">Sugar transport</keyword>
<feature type="transmembrane region" description="Helical" evidence="6">
    <location>
        <begin position="262"/>
        <end position="282"/>
    </location>
</feature>
<evidence type="ECO:0000256" key="1">
    <source>
        <dbReference type="ARBA" id="ARBA00004651"/>
    </source>
</evidence>
<feature type="transmembrane region" description="Helical" evidence="6">
    <location>
        <begin position="128"/>
        <end position="147"/>
    </location>
</feature>
<keyword evidence="5 6" id="KW-0472">Membrane</keyword>
<dbReference type="Pfam" id="PF02653">
    <property type="entry name" value="BPD_transp_2"/>
    <property type="match status" value="1"/>
</dbReference>
<evidence type="ECO:0000313" key="7">
    <source>
        <dbReference type="EMBL" id="SMP44788.1"/>
    </source>
</evidence>
<dbReference type="PANTHER" id="PTHR32196">
    <property type="entry name" value="ABC TRANSPORTER PERMEASE PROTEIN YPHD-RELATED-RELATED"/>
    <property type="match status" value="1"/>
</dbReference>
<comment type="caution">
    <text evidence="7">The sequence shown here is derived from an EMBL/GenBank/DDBJ whole genome shotgun (WGS) entry which is preliminary data.</text>
</comment>
<dbReference type="RefSeq" id="WP_283408142.1">
    <property type="nucleotide sequence ID" value="NZ_FXUF01000002.1"/>
</dbReference>
<feature type="transmembrane region" description="Helical" evidence="6">
    <location>
        <begin position="184"/>
        <end position="208"/>
    </location>
</feature>
<keyword evidence="3 6" id="KW-0812">Transmembrane</keyword>
<evidence type="ECO:0000256" key="2">
    <source>
        <dbReference type="ARBA" id="ARBA00022475"/>
    </source>
</evidence>
<dbReference type="GO" id="GO:0022857">
    <property type="term" value="F:transmembrane transporter activity"/>
    <property type="evidence" value="ECO:0007669"/>
    <property type="project" value="InterPro"/>
</dbReference>
<accession>A0AA46AHZ6</accession>
<keyword evidence="7" id="KW-0813">Transport</keyword>
<dbReference type="GO" id="GO:0005886">
    <property type="term" value="C:plasma membrane"/>
    <property type="evidence" value="ECO:0007669"/>
    <property type="project" value="UniProtKB-SubCell"/>
</dbReference>
<keyword evidence="2" id="KW-1003">Cell membrane</keyword>
<evidence type="ECO:0000256" key="6">
    <source>
        <dbReference type="SAM" id="Phobius"/>
    </source>
</evidence>
<organism evidence="7 8">
    <name type="scientific">Anoxynatronum buryatiense</name>
    <dbReference type="NCBI Taxonomy" id="489973"/>
    <lineage>
        <taxon>Bacteria</taxon>
        <taxon>Bacillati</taxon>
        <taxon>Bacillota</taxon>
        <taxon>Clostridia</taxon>
        <taxon>Eubacteriales</taxon>
        <taxon>Clostridiaceae</taxon>
        <taxon>Anoxynatronum</taxon>
    </lineage>
</organism>
<comment type="subcellular location">
    <subcellularLocation>
        <location evidence="1">Cell membrane</location>
        <topology evidence="1">Multi-pass membrane protein</topology>
    </subcellularLocation>
</comment>
<evidence type="ECO:0000256" key="3">
    <source>
        <dbReference type="ARBA" id="ARBA00022692"/>
    </source>
</evidence>
<feature type="transmembrane region" description="Helical" evidence="6">
    <location>
        <begin position="12"/>
        <end position="31"/>
    </location>
</feature>